<evidence type="ECO:0000256" key="1">
    <source>
        <dbReference type="SAM" id="MobiDB-lite"/>
    </source>
</evidence>
<dbReference type="AlphaFoldDB" id="A0AA86ST46"/>
<evidence type="ECO:0000313" key="3">
    <source>
        <dbReference type="Proteomes" id="UP001189624"/>
    </source>
</evidence>
<reference evidence="2" key="1">
    <citation type="submission" date="2023-10" db="EMBL/GenBank/DDBJ databases">
        <authorList>
            <person name="Domelevo Entfellner J.-B."/>
        </authorList>
    </citation>
    <scope>NUCLEOTIDE SEQUENCE</scope>
</reference>
<name>A0AA86ST46_9FABA</name>
<proteinExistence type="predicted"/>
<feature type="compositionally biased region" description="Basic residues" evidence="1">
    <location>
        <begin position="19"/>
        <end position="35"/>
    </location>
</feature>
<feature type="compositionally biased region" description="Basic and acidic residues" evidence="1">
    <location>
        <begin position="7"/>
        <end position="17"/>
    </location>
</feature>
<dbReference type="Proteomes" id="UP001189624">
    <property type="component" value="Chromosome 8"/>
</dbReference>
<feature type="region of interest" description="Disordered" evidence="1">
    <location>
        <begin position="1"/>
        <end position="35"/>
    </location>
</feature>
<feature type="compositionally biased region" description="Basic and acidic residues" evidence="1">
    <location>
        <begin position="65"/>
        <end position="76"/>
    </location>
</feature>
<dbReference type="Gramene" id="rna-AYBTSS11_LOCUS24209">
    <property type="protein sequence ID" value="CAJ1972162.1"/>
    <property type="gene ID" value="gene-AYBTSS11_LOCUS24209"/>
</dbReference>
<keyword evidence="3" id="KW-1185">Reference proteome</keyword>
<protein>
    <submittedName>
        <fullName evidence="2">Uncharacterized protein</fullName>
    </submittedName>
</protein>
<evidence type="ECO:0000313" key="2">
    <source>
        <dbReference type="EMBL" id="CAJ1972162.1"/>
    </source>
</evidence>
<organism evidence="2 3">
    <name type="scientific">Sphenostylis stenocarpa</name>
    <dbReference type="NCBI Taxonomy" id="92480"/>
    <lineage>
        <taxon>Eukaryota</taxon>
        <taxon>Viridiplantae</taxon>
        <taxon>Streptophyta</taxon>
        <taxon>Embryophyta</taxon>
        <taxon>Tracheophyta</taxon>
        <taxon>Spermatophyta</taxon>
        <taxon>Magnoliopsida</taxon>
        <taxon>eudicotyledons</taxon>
        <taxon>Gunneridae</taxon>
        <taxon>Pentapetalae</taxon>
        <taxon>rosids</taxon>
        <taxon>fabids</taxon>
        <taxon>Fabales</taxon>
        <taxon>Fabaceae</taxon>
        <taxon>Papilionoideae</taxon>
        <taxon>50 kb inversion clade</taxon>
        <taxon>NPAAA clade</taxon>
        <taxon>indigoferoid/millettioid clade</taxon>
        <taxon>Phaseoleae</taxon>
        <taxon>Sphenostylis</taxon>
    </lineage>
</organism>
<dbReference type="EMBL" id="OY731405">
    <property type="protein sequence ID" value="CAJ1972162.1"/>
    <property type="molecule type" value="Genomic_DNA"/>
</dbReference>
<gene>
    <name evidence="2" type="ORF">AYBTSS11_LOCUS24209</name>
</gene>
<feature type="region of interest" description="Disordered" evidence="1">
    <location>
        <begin position="48"/>
        <end position="76"/>
    </location>
</feature>
<sequence>MYSTRKQLQESRADNKPTSRAKTKKTRQQQNVAKRHHECVACLKAVKKGPGTANETDDGVANRSMEGDSGPRMDSLDDIQDKDVLATHYAILLVEID</sequence>
<accession>A0AA86ST46</accession>